<protein>
    <recommendedName>
        <fullName evidence="3">Aminoglycoside phosphotransferase domain-containing protein</fullName>
    </recommendedName>
</protein>
<feature type="transmembrane region" description="Helical" evidence="2">
    <location>
        <begin position="386"/>
        <end position="409"/>
    </location>
</feature>
<dbReference type="OMA" id="GNEYLWN"/>
<sequence length="759" mass="86578">MPLFETIAIDLEKLSSTAEKHWGVTVGECIKSSQNHTYIATGKDGEKLILRATPDPQRRRIDSTRLEVKLLDYLADNGLEVCPALKSNITNESLVVMDDPCVIICLYRFAKGEPVVYTEWRWLENKEIVVALGQWFGKLHQLTRRFQVENPDLASTARHWTTLHDSILASYQVDPLDLAVENDSQHFGIIHGDVNPSNYFWQPDVKMVSMFDWDQLQSGYLLYDLSAPIWGVVTLEQHGSTMGAAPENASAKQYTQWLLEGYEPIEGPVDRKRLERMVTIRRELYVRFSKYRHLEFNRYWIVRSIICGSAFIWILALLLGNQFLWYSDGGLFGSNPRYYKYVCSLHLFFTVGSAEPLFFIVFLFILKSKTSPKRSSLYIDDPNYYVVKRSILVTIPVVILHIAILIIAASDVKKPSNQFWNTYDDEANKCFEPFIILTKSSNHQVLISRKFARSLMNKNLLSRIKLSALCFILFLPLELATRILIFFLDIKQTQALYYAFFFVDILVIIIAVSEFVLFPILDSIGFTVSLSSFSIRDYRINSRNYEHIDEKDVISVHTSRPDEILTPKEPKPQITTQQKMALKQKLQQQTNNNNNTSGNNNSNGNDIEMDRLKNKIFNRVKDTEDINNNPSSPFSSPLTSSTSNKSPPPLSLLSGSPTNNNNNNSSNNNNNNNLLHPQQHPIGSVSSTSSTSSSGHERKKSRRFSLAINIKKKTPSPTESPILTPTSVSPTSTTRILQPTPVDDFKSQLMKYSHQNQRF</sequence>
<dbReference type="PANTHER" id="PTHR34116:SF2">
    <property type="entry name" value="THH1_TOM1_TOM3 DOMAIN-CONTAINING PROTEIN"/>
    <property type="match status" value="1"/>
</dbReference>
<evidence type="ECO:0000313" key="4">
    <source>
        <dbReference type="EMBL" id="EFA74929.1"/>
    </source>
</evidence>
<dbReference type="Pfam" id="PF01636">
    <property type="entry name" value="APH"/>
    <property type="match status" value="1"/>
</dbReference>
<comment type="caution">
    <text evidence="4">The sequence shown here is derived from an EMBL/GenBank/DDBJ whole genome shotgun (WGS) entry which is preliminary data.</text>
</comment>
<evidence type="ECO:0000313" key="5">
    <source>
        <dbReference type="Proteomes" id="UP000001396"/>
    </source>
</evidence>
<dbReference type="InterPro" id="IPR011009">
    <property type="entry name" value="Kinase-like_dom_sf"/>
</dbReference>
<keyword evidence="2" id="KW-0472">Membrane</keyword>
<dbReference type="AlphaFoldDB" id="D3BUZ1"/>
<feature type="compositionally biased region" description="Low complexity" evidence="1">
    <location>
        <begin position="684"/>
        <end position="694"/>
    </location>
</feature>
<dbReference type="EMBL" id="ADBJ01000060">
    <property type="protein sequence ID" value="EFA74929.1"/>
    <property type="molecule type" value="Genomic_DNA"/>
</dbReference>
<dbReference type="GeneID" id="31367431"/>
<organism evidence="4 5">
    <name type="scientific">Heterostelium pallidum (strain ATCC 26659 / Pp 5 / PN500)</name>
    <name type="common">Cellular slime mold</name>
    <name type="synonym">Polysphondylium pallidum</name>
    <dbReference type="NCBI Taxonomy" id="670386"/>
    <lineage>
        <taxon>Eukaryota</taxon>
        <taxon>Amoebozoa</taxon>
        <taxon>Evosea</taxon>
        <taxon>Eumycetozoa</taxon>
        <taxon>Dictyostelia</taxon>
        <taxon>Acytosteliales</taxon>
        <taxon>Acytosteliaceae</taxon>
        <taxon>Heterostelium</taxon>
    </lineage>
</organism>
<dbReference type="PANTHER" id="PTHR34116">
    <property type="entry name" value="PLASMINOGEN ACTIVATOR INHIBITOR"/>
    <property type="match status" value="1"/>
</dbReference>
<feature type="transmembrane region" description="Helical" evidence="2">
    <location>
        <begin position="466"/>
        <end position="488"/>
    </location>
</feature>
<accession>D3BUZ1</accession>
<dbReference type="RefSeq" id="XP_020427063.1">
    <property type="nucleotide sequence ID" value="XM_020582709.1"/>
</dbReference>
<gene>
    <name evidence="4" type="ORF">PPL_11963</name>
</gene>
<feature type="compositionally biased region" description="Low complexity" evidence="1">
    <location>
        <begin position="584"/>
        <end position="605"/>
    </location>
</feature>
<keyword evidence="2" id="KW-1133">Transmembrane helix</keyword>
<feature type="domain" description="Aminoglycoside phosphotransferase" evidence="3">
    <location>
        <begin position="34"/>
        <end position="226"/>
    </location>
</feature>
<dbReference type="InterPro" id="IPR002575">
    <property type="entry name" value="Aminoglycoside_PTrfase"/>
</dbReference>
<dbReference type="SUPFAM" id="SSF56112">
    <property type="entry name" value="Protein kinase-like (PK-like)"/>
    <property type="match status" value="1"/>
</dbReference>
<proteinExistence type="predicted"/>
<feature type="compositionally biased region" description="Low complexity" evidence="1">
    <location>
        <begin position="627"/>
        <end position="675"/>
    </location>
</feature>
<feature type="region of interest" description="Disordered" evidence="1">
    <location>
        <begin position="584"/>
        <end position="607"/>
    </location>
</feature>
<feature type="region of interest" description="Disordered" evidence="1">
    <location>
        <begin position="621"/>
        <end position="739"/>
    </location>
</feature>
<evidence type="ECO:0000259" key="3">
    <source>
        <dbReference type="Pfam" id="PF01636"/>
    </source>
</evidence>
<keyword evidence="5" id="KW-1185">Reference proteome</keyword>
<feature type="compositionally biased region" description="Low complexity" evidence="1">
    <location>
        <begin position="720"/>
        <end position="734"/>
    </location>
</feature>
<dbReference type="InParanoid" id="D3BUZ1"/>
<name>D3BUZ1_HETP5</name>
<dbReference type="Proteomes" id="UP000001396">
    <property type="component" value="Unassembled WGS sequence"/>
</dbReference>
<keyword evidence="2" id="KW-0812">Transmembrane</keyword>
<reference evidence="4 5" key="1">
    <citation type="journal article" date="2011" name="Genome Res.">
        <title>Phylogeny-wide analysis of social amoeba genomes highlights ancient origins for complex intercellular communication.</title>
        <authorList>
            <person name="Heidel A.J."/>
            <person name="Lawal H.M."/>
            <person name="Felder M."/>
            <person name="Schilde C."/>
            <person name="Helps N.R."/>
            <person name="Tunggal B."/>
            <person name="Rivero F."/>
            <person name="John U."/>
            <person name="Schleicher M."/>
            <person name="Eichinger L."/>
            <person name="Platzer M."/>
            <person name="Noegel A.A."/>
            <person name="Schaap P."/>
            <person name="Gloeckner G."/>
        </authorList>
    </citation>
    <scope>NUCLEOTIDE SEQUENCE [LARGE SCALE GENOMIC DNA]</scope>
    <source>
        <strain evidence="5">ATCC 26659 / Pp 5 / PN500</strain>
    </source>
</reference>
<feature type="transmembrane region" description="Helical" evidence="2">
    <location>
        <begin position="345"/>
        <end position="366"/>
    </location>
</feature>
<dbReference type="Gene3D" id="3.90.1200.10">
    <property type="match status" value="1"/>
</dbReference>
<evidence type="ECO:0000256" key="2">
    <source>
        <dbReference type="SAM" id="Phobius"/>
    </source>
</evidence>
<evidence type="ECO:0000256" key="1">
    <source>
        <dbReference type="SAM" id="MobiDB-lite"/>
    </source>
</evidence>
<feature type="transmembrane region" description="Helical" evidence="2">
    <location>
        <begin position="495"/>
        <end position="521"/>
    </location>
</feature>
<feature type="transmembrane region" description="Helical" evidence="2">
    <location>
        <begin position="300"/>
        <end position="325"/>
    </location>
</feature>